<evidence type="ECO:0000313" key="2">
    <source>
        <dbReference type="Proteomes" id="UP000605518"/>
    </source>
</evidence>
<dbReference type="EMBL" id="MN988486">
    <property type="protein sequence ID" value="QIG68019.1"/>
    <property type="molecule type" value="Genomic_DNA"/>
</dbReference>
<keyword evidence="1" id="KW-0378">Hydrolase</keyword>
<dbReference type="GO" id="GO:0004519">
    <property type="term" value="F:endonuclease activity"/>
    <property type="evidence" value="ECO:0007669"/>
    <property type="project" value="UniProtKB-KW"/>
</dbReference>
<dbReference type="Proteomes" id="UP000605518">
    <property type="component" value="Segment"/>
</dbReference>
<protein>
    <submittedName>
        <fullName evidence="1">Seg-like homing endonuclease protein</fullName>
    </submittedName>
</protein>
<keyword evidence="1" id="KW-0540">Nuclease</keyword>
<sequence length="240" mass="27474">MSFIGFVFLTTNSINGMKYIGKRHGNPLHDTRYIGSGKFLKEDIAKYGRENFKRETLDVTSVSAKDLVNLERWWIAQSGAVESKWFYNVSPGEGTTRGNTGKFKGQTWETRTLFDRKGIAHTFTDFVQFCDTHRLNRSRLLDVFDGKIEHHKGWSLNGDCRPRRLDAKIEETKKTHVQKRNKFGIIHGRSKSISLIDPSGQIHEVNGISNFCVQNGLNPSKISELISGNRPHHKGWRLSR</sequence>
<dbReference type="SUPFAM" id="SSF82771">
    <property type="entry name" value="GIY-YIG endonuclease"/>
    <property type="match status" value="1"/>
</dbReference>
<dbReference type="Gene3D" id="1.10.10.10">
    <property type="entry name" value="Winged helix-like DNA-binding domain superfamily/Winged helix DNA-binding domain"/>
    <property type="match status" value="1"/>
</dbReference>
<accession>A0A7S5USW8</accession>
<keyword evidence="1" id="KW-0255">Endonuclease</keyword>
<evidence type="ECO:0000313" key="1">
    <source>
        <dbReference type="EMBL" id="QIG68019.1"/>
    </source>
</evidence>
<gene>
    <name evidence="1" type="ORF">EVB55_084</name>
</gene>
<organism evidence="1 2">
    <name type="scientific">Rhizobium phage RHph_Y68</name>
    <dbReference type="NCBI Taxonomy" id="2509787"/>
    <lineage>
        <taxon>Viruses</taxon>
        <taxon>Duplodnaviria</taxon>
        <taxon>Heunggongvirae</taxon>
        <taxon>Uroviricota</taxon>
        <taxon>Caudoviricetes</taxon>
        <taxon>Pootjesviridae</taxon>
        <taxon>Staniewskivirinae</taxon>
        <taxon>Trinifflemingvirus</taxon>
        <taxon>Trinifflemingvirus Y68</taxon>
    </lineage>
</organism>
<name>A0A7S5USW8_9CAUD</name>
<dbReference type="InterPro" id="IPR036388">
    <property type="entry name" value="WH-like_DNA-bd_sf"/>
</dbReference>
<dbReference type="Gene3D" id="3.40.1440.10">
    <property type="entry name" value="GIY-YIG endonuclease"/>
    <property type="match status" value="1"/>
</dbReference>
<keyword evidence="2" id="KW-1185">Reference proteome</keyword>
<reference evidence="1" key="1">
    <citation type="submission" date="2020-01" db="EMBL/GenBank/DDBJ databases">
        <title>Patterns of diversity and host range of bacteriophage communities associated with bean-nodulatin bacteria.</title>
        <authorList>
            <person name="Vann Cauwenberghe J."/>
            <person name="Santamaria R.I."/>
            <person name="Bustos P."/>
            <person name="Juarez S."/>
            <person name="Gonzalez V."/>
        </authorList>
    </citation>
    <scope>NUCLEOTIDE SEQUENCE</scope>
</reference>
<proteinExistence type="predicted"/>
<dbReference type="InterPro" id="IPR035901">
    <property type="entry name" value="GIY-YIG_endonuc_sf"/>
</dbReference>